<evidence type="ECO:0000313" key="2">
    <source>
        <dbReference type="Proteomes" id="UP001619887"/>
    </source>
</evidence>
<reference evidence="1 2" key="1">
    <citation type="journal article" date="2022" name="G3 (Bethesda)">
        <title>Evaluating Illumina-, Nanopore-, and PacBio-based genome assembly strategies with the bald notothen, Trematomus borchgrevinki.</title>
        <authorList>
            <person name="Rayamajhi N."/>
            <person name="Cheng C.C."/>
            <person name="Catchen J.M."/>
        </authorList>
    </citation>
    <scope>NUCLEOTIDE SEQUENCE [LARGE SCALE GENOMIC DNA]</scope>
    <source>
        <strain evidence="1">AGRC-2024</strain>
    </source>
</reference>
<gene>
    <name evidence="1" type="ORF">OYC64_016683</name>
</gene>
<evidence type="ECO:0000313" key="1">
    <source>
        <dbReference type="EMBL" id="KAL3066781.1"/>
    </source>
</evidence>
<comment type="caution">
    <text evidence="1">The sequence shown here is derived from an EMBL/GenBank/DDBJ whole genome shotgun (WGS) entry which is preliminary data.</text>
</comment>
<protein>
    <submittedName>
        <fullName evidence="1">Uncharacterized protein</fullName>
    </submittedName>
</protein>
<name>A0ABD2HKT1_PAGBO</name>
<dbReference type="AlphaFoldDB" id="A0ABD2HKT1"/>
<dbReference type="EMBL" id="JBIYXZ010002068">
    <property type="protein sequence ID" value="KAL3066781.1"/>
    <property type="molecule type" value="Genomic_DNA"/>
</dbReference>
<sequence>MISEALVDRVLPPTDEDKEEEAHWMEGFEAATLGRSFPLRLVSLSAKMLRTYLMVGAKMQYFQGTENLSSAVSGPSDQMSDVCMEHQLLSVFVFISQMYNLSCSAYQPNIKSLTRIGVFSMPLRPQLTWE</sequence>
<reference evidence="1 2" key="2">
    <citation type="journal article" date="2024" name="G3 (Bethesda)">
        <title>The genome of the cryopelagic Antarctic bald notothen, Trematomus borchgrevinki.</title>
        <authorList>
            <person name="Rayamajhi N."/>
            <person name="Rivera-Colon A.G."/>
            <person name="Minhas B.F."/>
            <person name="Cheng C.C."/>
            <person name="Catchen J.M."/>
        </authorList>
    </citation>
    <scope>NUCLEOTIDE SEQUENCE [LARGE SCALE GENOMIC DNA]</scope>
    <source>
        <strain evidence="1">AGRC-2024</strain>
    </source>
</reference>
<proteinExistence type="predicted"/>
<dbReference type="Proteomes" id="UP001619887">
    <property type="component" value="Unassembled WGS sequence"/>
</dbReference>
<accession>A0ABD2HKT1</accession>
<organism evidence="1 2">
    <name type="scientific">Pagothenia borchgrevinki</name>
    <name type="common">Bald rockcod</name>
    <name type="synonym">Trematomus borchgrevinki</name>
    <dbReference type="NCBI Taxonomy" id="8213"/>
    <lineage>
        <taxon>Eukaryota</taxon>
        <taxon>Metazoa</taxon>
        <taxon>Chordata</taxon>
        <taxon>Craniata</taxon>
        <taxon>Vertebrata</taxon>
        <taxon>Euteleostomi</taxon>
        <taxon>Actinopterygii</taxon>
        <taxon>Neopterygii</taxon>
        <taxon>Teleostei</taxon>
        <taxon>Neoteleostei</taxon>
        <taxon>Acanthomorphata</taxon>
        <taxon>Eupercaria</taxon>
        <taxon>Perciformes</taxon>
        <taxon>Notothenioidei</taxon>
        <taxon>Nototheniidae</taxon>
        <taxon>Pagothenia</taxon>
    </lineage>
</organism>
<keyword evidence="2" id="KW-1185">Reference proteome</keyword>